<feature type="domain" description="Yippee" evidence="5">
    <location>
        <begin position="11"/>
        <end position="107"/>
    </location>
</feature>
<evidence type="ECO:0000259" key="5">
    <source>
        <dbReference type="PROSITE" id="PS51792"/>
    </source>
</evidence>
<evidence type="ECO:0000256" key="1">
    <source>
        <dbReference type="ARBA" id="ARBA00005613"/>
    </source>
</evidence>
<evidence type="ECO:0000313" key="6">
    <source>
        <dbReference type="EMBL" id="CAI2371063.1"/>
    </source>
</evidence>
<dbReference type="GO" id="GO:0046872">
    <property type="term" value="F:metal ion binding"/>
    <property type="evidence" value="ECO:0007669"/>
    <property type="project" value="UniProtKB-KW"/>
</dbReference>
<evidence type="ECO:0000256" key="2">
    <source>
        <dbReference type="ARBA" id="ARBA00022723"/>
    </source>
</evidence>
<name>A0AAD1UKI8_EUPCR</name>
<dbReference type="EMBL" id="CAMPGE010012287">
    <property type="protein sequence ID" value="CAI2371063.1"/>
    <property type="molecule type" value="Genomic_DNA"/>
</dbReference>
<dbReference type="PROSITE" id="PS51792">
    <property type="entry name" value="YIPPEE"/>
    <property type="match status" value="1"/>
</dbReference>
<evidence type="ECO:0000313" key="7">
    <source>
        <dbReference type="Proteomes" id="UP001295684"/>
    </source>
</evidence>
<dbReference type="Pfam" id="PF03226">
    <property type="entry name" value="Yippee-Mis18"/>
    <property type="match status" value="1"/>
</dbReference>
<accession>A0AAD1UKI8</accession>
<gene>
    <name evidence="6" type="ORF">ECRASSUSDP1_LOCUS12383</name>
</gene>
<keyword evidence="2" id="KW-0479">Metal-binding</keyword>
<comment type="similarity">
    <text evidence="1 4">Belongs to the yippee family.</text>
</comment>
<dbReference type="InterPro" id="IPR039058">
    <property type="entry name" value="Yippee_fam"/>
</dbReference>
<sequence length="107" mass="12326">MKIIEYIEEDDRYKCLSCKVHLAATNCVVSKEFKGSTGTAYLIEDVINTFDGSTEERELMSGLHVVCDIFCVNCCNYVGWRYLKAYNEDQKYKEGKFILERALICKA</sequence>
<organism evidence="6 7">
    <name type="scientific">Euplotes crassus</name>
    <dbReference type="NCBI Taxonomy" id="5936"/>
    <lineage>
        <taxon>Eukaryota</taxon>
        <taxon>Sar</taxon>
        <taxon>Alveolata</taxon>
        <taxon>Ciliophora</taxon>
        <taxon>Intramacronucleata</taxon>
        <taxon>Spirotrichea</taxon>
        <taxon>Hypotrichia</taxon>
        <taxon>Euplotida</taxon>
        <taxon>Euplotidae</taxon>
        <taxon>Moneuplotes</taxon>
    </lineage>
</organism>
<reference evidence="6" key="1">
    <citation type="submission" date="2023-07" db="EMBL/GenBank/DDBJ databases">
        <authorList>
            <consortium name="AG Swart"/>
            <person name="Singh M."/>
            <person name="Singh A."/>
            <person name="Seah K."/>
            <person name="Emmerich C."/>
        </authorList>
    </citation>
    <scope>NUCLEOTIDE SEQUENCE</scope>
    <source>
        <strain evidence="6">DP1</strain>
    </source>
</reference>
<proteinExistence type="inferred from homology"/>
<evidence type="ECO:0000256" key="3">
    <source>
        <dbReference type="ARBA" id="ARBA00022833"/>
    </source>
</evidence>
<dbReference type="Proteomes" id="UP001295684">
    <property type="component" value="Unassembled WGS sequence"/>
</dbReference>
<dbReference type="AlphaFoldDB" id="A0AAD1UKI8"/>
<dbReference type="PANTHER" id="PTHR13848">
    <property type="entry name" value="PROTEIN YIPPEE-LIKE CG15309-RELATED"/>
    <property type="match status" value="1"/>
</dbReference>
<keyword evidence="3" id="KW-0862">Zinc</keyword>
<comment type="caution">
    <text evidence="6">The sequence shown here is derived from an EMBL/GenBank/DDBJ whole genome shotgun (WGS) entry which is preliminary data.</text>
</comment>
<dbReference type="InterPro" id="IPR004910">
    <property type="entry name" value="Yippee/Mis18/Cereblon"/>
</dbReference>
<dbReference type="InterPro" id="IPR034751">
    <property type="entry name" value="Yippee"/>
</dbReference>
<keyword evidence="7" id="KW-1185">Reference proteome</keyword>
<evidence type="ECO:0000256" key="4">
    <source>
        <dbReference type="RuleBase" id="RU110713"/>
    </source>
</evidence>
<protein>
    <recommendedName>
        <fullName evidence="4">Protein yippee-like</fullName>
    </recommendedName>
</protein>